<name>A0ABU6JFJ8_9BURK</name>
<proteinExistence type="predicted"/>
<gene>
    <name evidence="1" type="ORF">RY831_25060</name>
</gene>
<accession>A0ABU6JFJ8</accession>
<dbReference type="Proteomes" id="UP001352263">
    <property type="component" value="Unassembled WGS sequence"/>
</dbReference>
<evidence type="ECO:0000313" key="1">
    <source>
        <dbReference type="EMBL" id="MEC4722438.1"/>
    </source>
</evidence>
<sequence length="183" mass="20582">MTPETLEVGKTYGGTLLDADAAVFEFSKSGPELRLFFADPPDDLIRTVTEDEVRIGVLQVENIAVVPWQIGDNMTGDAQFHVFLYPPETRPVPEALSQDSRFTLYLSLIDRRSRTIRAVRRLSMSVPMSDKFNEIIASQHGNHIGREEYDAQVSIYQNRYADVTQAIRDAAIFEPLQPVHGAD</sequence>
<protein>
    <submittedName>
        <fullName evidence="1">Uncharacterized protein</fullName>
    </submittedName>
</protein>
<organism evidence="1 2">
    <name type="scientific">Noviherbaspirillum album</name>
    <dbReference type="NCBI Taxonomy" id="3080276"/>
    <lineage>
        <taxon>Bacteria</taxon>
        <taxon>Pseudomonadati</taxon>
        <taxon>Pseudomonadota</taxon>
        <taxon>Betaproteobacteria</taxon>
        <taxon>Burkholderiales</taxon>
        <taxon>Oxalobacteraceae</taxon>
        <taxon>Noviherbaspirillum</taxon>
    </lineage>
</organism>
<dbReference type="EMBL" id="JAWIIV010000030">
    <property type="protein sequence ID" value="MEC4722438.1"/>
    <property type="molecule type" value="Genomic_DNA"/>
</dbReference>
<keyword evidence="2" id="KW-1185">Reference proteome</keyword>
<reference evidence="1 2" key="1">
    <citation type="submission" date="2023-10" db="EMBL/GenBank/DDBJ databases">
        <title>Noviherbaspirillum sp. CPCC 100848 genome assembly.</title>
        <authorList>
            <person name="Li X.Y."/>
            <person name="Fang X.M."/>
        </authorList>
    </citation>
    <scope>NUCLEOTIDE SEQUENCE [LARGE SCALE GENOMIC DNA]</scope>
    <source>
        <strain evidence="1 2">CPCC 100848</strain>
    </source>
</reference>
<evidence type="ECO:0000313" key="2">
    <source>
        <dbReference type="Proteomes" id="UP001352263"/>
    </source>
</evidence>
<comment type="caution">
    <text evidence="1">The sequence shown here is derived from an EMBL/GenBank/DDBJ whole genome shotgun (WGS) entry which is preliminary data.</text>
</comment>
<dbReference type="RefSeq" id="WP_326509113.1">
    <property type="nucleotide sequence ID" value="NZ_JAWIIV010000030.1"/>
</dbReference>